<dbReference type="EC" id="2.4.1.-" evidence="5"/>
<dbReference type="EMBL" id="NKXS01001368">
    <property type="protein sequence ID" value="PIN18962.1"/>
    <property type="molecule type" value="Genomic_DNA"/>
</dbReference>
<dbReference type="SUPFAM" id="SSF53756">
    <property type="entry name" value="UDP-Glycosyltransferase/glycogen phosphorylase"/>
    <property type="match status" value="1"/>
</dbReference>
<proteinExistence type="inferred from homology"/>
<evidence type="ECO:0000256" key="3">
    <source>
        <dbReference type="ARBA" id="ARBA00022679"/>
    </source>
</evidence>
<accession>A0A2G9HN65</accession>
<dbReference type="Pfam" id="PF00201">
    <property type="entry name" value="UDPGT"/>
    <property type="match status" value="1"/>
</dbReference>
<evidence type="ECO:0000313" key="7">
    <source>
        <dbReference type="Proteomes" id="UP000231279"/>
    </source>
</evidence>
<dbReference type="Proteomes" id="UP000231279">
    <property type="component" value="Unassembled WGS sequence"/>
</dbReference>
<dbReference type="PROSITE" id="PS00375">
    <property type="entry name" value="UDPGT"/>
    <property type="match status" value="1"/>
</dbReference>
<name>A0A2G9HN65_9LAMI</name>
<dbReference type="AlphaFoldDB" id="A0A2G9HN65"/>
<gene>
    <name evidence="6" type="ORF">CDL12_08365</name>
</gene>
<dbReference type="FunFam" id="3.40.50.2000:FF:000056">
    <property type="entry name" value="Glycosyltransferase"/>
    <property type="match status" value="1"/>
</dbReference>
<evidence type="ECO:0000256" key="2">
    <source>
        <dbReference type="ARBA" id="ARBA00022676"/>
    </source>
</evidence>
<dbReference type="PANTHER" id="PTHR48047:SF61">
    <property type="entry name" value="OS04G0273600 PROTEIN"/>
    <property type="match status" value="1"/>
</dbReference>
<dbReference type="Gene3D" id="3.40.50.2000">
    <property type="entry name" value="Glycogen Phosphorylase B"/>
    <property type="match status" value="2"/>
</dbReference>
<sequence>MSPQKQNIVLFPFMAQGHIIPFLSLALKLEQKNHSITFINTPLNIKKLSQNLPKFSTIRLIEIPFDSTKHSLPPNSETTETLHLPLMLRLIESSPTLEPAFRNLISHLTEEQGGAPPLCIISDMFFAWSAKVAHEFGSLHAIFNAGGGYGMAGFHTTWLNLPHLEHSNSDEFWLPGFPRGYNFKTKNLPFHMQEVKSPWQFAVEMFEDWKETDAMLFNTVEEIDHTGLTYFREQFPNCSVYAIGPIISTAGSDARGGAETEEIKRHCFKFLNSKPENSVLYIAFGSQFSPSEQQTIELAKALEASNVNFLWVFRTPSNVITETSSENKHGFFPIGFEERIKSSNKGLLLKKWAPQMEILSHKSIGAFLSHCGWNSTIEALSNGVPMMSWPMGAEQPFNAQFLEDEMRLCVGLANWASVDVKCEEIVKKIRAMMEDGGDVTRRKACKLKEMIKNAINEEEQTKGSSVRALDSFLTTLLQIRKKLG</sequence>
<keyword evidence="2 4" id="KW-0328">Glycosyltransferase</keyword>
<organism evidence="6 7">
    <name type="scientific">Handroanthus impetiginosus</name>
    <dbReference type="NCBI Taxonomy" id="429701"/>
    <lineage>
        <taxon>Eukaryota</taxon>
        <taxon>Viridiplantae</taxon>
        <taxon>Streptophyta</taxon>
        <taxon>Embryophyta</taxon>
        <taxon>Tracheophyta</taxon>
        <taxon>Spermatophyta</taxon>
        <taxon>Magnoliopsida</taxon>
        <taxon>eudicotyledons</taxon>
        <taxon>Gunneridae</taxon>
        <taxon>Pentapetalae</taxon>
        <taxon>asterids</taxon>
        <taxon>lamiids</taxon>
        <taxon>Lamiales</taxon>
        <taxon>Bignoniaceae</taxon>
        <taxon>Crescentiina</taxon>
        <taxon>Tabebuia alliance</taxon>
        <taxon>Handroanthus</taxon>
    </lineage>
</organism>
<comment type="caution">
    <text evidence="6">The sequence shown here is derived from an EMBL/GenBank/DDBJ whole genome shotgun (WGS) entry which is preliminary data.</text>
</comment>
<dbReference type="PANTHER" id="PTHR48047">
    <property type="entry name" value="GLYCOSYLTRANSFERASE"/>
    <property type="match status" value="1"/>
</dbReference>
<keyword evidence="3 4" id="KW-0808">Transferase</keyword>
<dbReference type="CDD" id="cd03784">
    <property type="entry name" value="GT1_Gtf-like"/>
    <property type="match status" value="1"/>
</dbReference>
<protein>
    <recommendedName>
        <fullName evidence="5">Glycosyltransferase</fullName>
        <ecNumber evidence="5">2.4.1.-</ecNumber>
    </recommendedName>
</protein>
<evidence type="ECO:0000313" key="6">
    <source>
        <dbReference type="EMBL" id="PIN18962.1"/>
    </source>
</evidence>
<dbReference type="GO" id="GO:0035251">
    <property type="term" value="F:UDP-glucosyltransferase activity"/>
    <property type="evidence" value="ECO:0007669"/>
    <property type="project" value="TreeGrafter"/>
</dbReference>
<evidence type="ECO:0000256" key="1">
    <source>
        <dbReference type="ARBA" id="ARBA00009995"/>
    </source>
</evidence>
<evidence type="ECO:0000256" key="5">
    <source>
        <dbReference type="RuleBase" id="RU362057"/>
    </source>
</evidence>
<comment type="similarity">
    <text evidence="1 4">Belongs to the UDP-glycosyltransferase family.</text>
</comment>
<reference evidence="7" key="1">
    <citation type="journal article" date="2018" name="Gigascience">
        <title>Genome assembly of the Pink Ipe (Handroanthus impetiginosus, Bignoniaceae), a highly valued, ecologically keystone Neotropical timber forest tree.</title>
        <authorList>
            <person name="Silva-Junior O.B."/>
            <person name="Grattapaglia D."/>
            <person name="Novaes E."/>
            <person name="Collevatti R.G."/>
        </authorList>
    </citation>
    <scope>NUCLEOTIDE SEQUENCE [LARGE SCALE GENOMIC DNA]</scope>
    <source>
        <strain evidence="7">cv. UFG-1</strain>
    </source>
</reference>
<dbReference type="FunFam" id="3.40.50.2000:FF:000103">
    <property type="entry name" value="Glycosyltransferase"/>
    <property type="match status" value="1"/>
</dbReference>
<keyword evidence="7" id="KW-1185">Reference proteome</keyword>
<evidence type="ECO:0000256" key="4">
    <source>
        <dbReference type="RuleBase" id="RU003718"/>
    </source>
</evidence>
<dbReference type="InterPro" id="IPR002213">
    <property type="entry name" value="UDP_glucos_trans"/>
</dbReference>
<dbReference type="InterPro" id="IPR035595">
    <property type="entry name" value="UDP_glycos_trans_CS"/>
</dbReference>
<dbReference type="OrthoDB" id="5835829at2759"/>